<dbReference type="RefSeq" id="WP_006307963.1">
    <property type="nucleotide sequence ID" value="NZ_JH601133.1"/>
</dbReference>
<evidence type="ECO:0000259" key="1">
    <source>
        <dbReference type="Pfam" id="PF01610"/>
    </source>
</evidence>
<evidence type="ECO:0000313" key="2">
    <source>
        <dbReference type="EMBL" id="EHR38388.1"/>
    </source>
</evidence>
<reference evidence="2 3" key="1">
    <citation type="submission" date="2012-01" db="EMBL/GenBank/DDBJ databases">
        <title>The Genome Sequence of Facklamia languida CCUG 37842.</title>
        <authorList>
            <consortium name="The Broad Institute Genome Sequencing Platform"/>
            <person name="Earl A."/>
            <person name="Ward D."/>
            <person name="Feldgarden M."/>
            <person name="Gevers D."/>
            <person name="Huys G."/>
            <person name="Young S.K."/>
            <person name="Zeng Q."/>
            <person name="Gargeya S."/>
            <person name="Fitzgerald M."/>
            <person name="Haas B."/>
            <person name="Abouelleil A."/>
            <person name="Alvarado L."/>
            <person name="Arachchi H.M."/>
            <person name="Berlin A."/>
            <person name="Chapman S.B."/>
            <person name="Gearin G."/>
            <person name="Goldberg J."/>
            <person name="Griggs A."/>
            <person name="Gujja S."/>
            <person name="Hansen M."/>
            <person name="Heiman D."/>
            <person name="Howarth C."/>
            <person name="Larimer J."/>
            <person name="Lui A."/>
            <person name="MacDonald P.J.P."/>
            <person name="McCowen C."/>
            <person name="Montmayeur A."/>
            <person name="Murphy C."/>
            <person name="Neiman D."/>
            <person name="Pearson M."/>
            <person name="Priest M."/>
            <person name="Roberts A."/>
            <person name="Saif S."/>
            <person name="Shea T."/>
            <person name="Sisk P."/>
            <person name="Stolte C."/>
            <person name="Sykes S."/>
            <person name="Wortman J."/>
            <person name="Nusbaum C."/>
            <person name="Birren B."/>
        </authorList>
    </citation>
    <scope>NUCLEOTIDE SEQUENCE [LARGE SCALE GENOMIC DNA]</scope>
    <source>
        <strain evidence="2 3">CCUG 37842</strain>
    </source>
</reference>
<gene>
    <name evidence="2" type="ORF">HMPREF9708_00098</name>
</gene>
<keyword evidence="3" id="KW-1185">Reference proteome</keyword>
<name>H3NGV9_9LACT</name>
<dbReference type="InterPro" id="IPR002560">
    <property type="entry name" value="Transposase_DDE"/>
</dbReference>
<dbReference type="AlphaFoldDB" id="H3NGV9"/>
<dbReference type="InterPro" id="IPR047951">
    <property type="entry name" value="Transpos_ISL3"/>
</dbReference>
<feature type="non-terminal residue" evidence="2">
    <location>
        <position position="171"/>
    </location>
</feature>
<dbReference type="HOGENOM" id="CLU_1562256_0_0_9"/>
<dbReference type="STRING" id="883113.HMPREF9708_00098"/>
<dbReference type="Proteomes" id="UP000006190">
    <property type="component" value="Unassembled WGS sequence"/>
</dbReference>
<dbReference type="eggNOG" id="COG3464">
    <property type="taxonomic scope" value="Bacteria"/>
</dbReference>
<dbReference type="PANTHER" id="PTHR33498:SF1">
    <property type="entry name" value="TRANSPOSASE FOR INSERTION SEQUENCE ELEMENT IS1557"/>
    <property type="match status" value="1"/>
</dbReference>
<accession>H3NGV9</accession>
<evidence type="ECO:0000313" key="3">
    <source>
        <dbReference type="Proteomes" id="UP000006190"/>
    </source>
</evidence>
<protein>
    <recommendedName>
        <fullName evidence="1">Transposase IS204/IS1001/IS1096/IS1165 DDE domain-containing protein</fullName>
    </recommendedName>
</protein>
<comment type="caution">
    <text evidence="2">The sequence shown here is derived from an EMBL/GenBank/DDBJ whole genome shotgun (WGS) entry which is preliminary data.</text>
</comment>
<proteinExistence type="predicted"/>
<sequence length="171" mass="20662">MTNEIRKLLNIKDPNIHFSPDSVQEQDDIVQAFNRELNRYRIQWMNQVKYHDRRLYNKLKRYWKLFLKKEIDLNHTLQGFTLFDSLTNTGHIINYLLDQNHVFKETYRMGQNLHYALEKSDYDQFMMSLHQAINQQLAPGLRRVLRTFRKFQPYISNTFDHPTITNGPIEG</sequence>
<organism evidence="2 3">
    <name type="scientific">Facklamia languida CCUG 37842</name>
    <dbReference type="NCBI Taxonomy" id="883113"/>
    <lineage>
        <taxon>Bacteria</taxon>
        <taxon>Bacillati</taxon>
        <taxon>Bacillota</taxon>
        <taxon>Bacilli</taxon>
        <taxon>Lactobacillales</taxon>
        <taxon>Aerococcaceae</taxon>
        <taxon>Facklamia</taxon>
    </lineage>
</organism>
<dbReference type="EMBL" id="AGEG01000001">
    <property type="protein sequence ID" value="EHR38388.1"/>
    <property type="molecule type" value="Genomic_DNA"/>
</dbReference>
<dbReference type="PANTHER" id="PTHR33498">
    <property type="entry name" value="TRANSPOSASE FOR INSERTION SEQUENCE ELEMENT IS1557"/>
    <property type="match status" value="1"/>
</dbReference>
<feature type="domain" description="Transposase IS204/IS1001/IS1096/IS1165 DDE" evidence="1">
    <location>
        <begin position="29"/>
        <end position="171"/>
    </location>
</feature>
<dbReference type="Pfam" id="PF01610">
    <property type="entry name" value="DDE_Tnp_ISL3"/>
    <property type="match status" value="1"/>
</dbReference>